<evidence type="ECO:0000313" key="3">
    <source>
        <dbReference type="EMBL" id="MQS03720.1"/>
    </source>
</evidence>
<dbReference type="EMBL" id="VJYK02000196">
    <property type="protein sequence ID" value="MQS03720.1"/>
    <property type="molecule type" value="Genomic_DNA"/>
</dbReference>
<feature type="region of interest" description="Disordered" evidence="1">
    <location>
        <begin position="38"/>
        <end position="75"/>
    </location>
</feature>
<reference evidence="5" key="2">
    <citation type="submission" date="2020-05" db="EMBL/GenBank/DDBJ databases">
        <title>Classification of alakaliphilic streptomycetes isolated from an alkaline soil next to Lonar Crater, India and a proposal for the recognition of Streptomyces alkaliterrae sp. nov.</title>
        <authorList>
            <person name="Golinska P."/>
        </authorList>
    </citation>
    <scope>NUCLEOTIDE SEQUENCE [LARGE SCALE GENOMIC DNA]</scope>
    <source>
        <strain evidence="5">OF8</strain>
    </source>
</reference>
<comment type="caution">
    <text evidence="3">The sequence shown here is derived from an EMBL/GenBank/DDBJ whole genome shotgun (WGS) entry which is preliminary data.</text>
</comment>
<dbReference type="EMBL" id="JABJXA010000047">
    <property type="protein sequence ID" value="MBB1259238.1"/>
    <property type="molecule type" value="Genomic_DNA"/>
</dbReference>
<feature type="compositionally biased region" description="Basic residues" evidence="1">
    <location>
        <begin position="61"/>
        <end position="75"/>
    </location>
</feature>
<feature type="region of interest" description="Disordered" evidence="1">
    <location>
        <begin position="1"/>
        <end position="24"/>
    </location>
</feature>
<evidence type="ECO:0000313" key="4">
    <source>
        <dbReference type="Proteomes" id="UP000320857"/>
    </source>
</evidence>
<proteinExistence type="predicted"/>
<feature type="compositionally biased region" description="Pro residues" evidence="1">
    <location>
        <begin position="15"/>
        <end position="24"/>
    </location>
</feature>
<dbReference type="Proteomes" id="UP000517765">
    <property type="component" value="Unassembled WGS sequence"/>
</dbReference>
<keyword evidence="4" id="KW-1185">Reference proteome</keyword>
<dbReference type="Proteomes" id="UP000320857">
    <property type="component" value="Unassembled WGS sequence"/>
</dbReference>
<reference evidence="3 4" key="1">
    <citation type="submission" date="2019-10" db="EMBL/GenBank/DDBJ databases">
        <title>Streptomyces sp. nov., a novel actinobacterium isolated from alkaline environment.</title>
        <authorList>
            <person name="Golinska P."/>
        </authorList>
    </citation>
    <scope>NUCLEOTIDE SEQUENCE [LARGE SCALE GENOMIC DNA]</scope>
    <source>
        <strain evidence="3 4">OF1</strain>
    </source>
</reference>
<organism evidence="3 4">
    <name type="scientific">Streptomyces alkaliterrae</name>
    <dbReference type="NCBI Taxonomy" id="2213162"/>
    <lineage>
        <taxon>Bacteria</taxon>
        <taxon>Bacillati</taxon>
        <taxon>Actinomycetota</taxon>
        <taxon>Actinomycetes</taxon>
        <taxon>Kitasatosporales</taxon>
        <taxon>Streptomycetaceae</taxon>
        <taxon>Streptomyces</taxon>
    </lineage>
</organism>
<dbReference type="AlphaFoldDB" id="A0A5P0YUU1"/>
<reference evidence="2" key="3">
    <citation type="journal article" name="Syst. Appl. Microbiol.">
        <title>Streptomyces alkaliterrae sp. nov., isolated from an alkaline soil, and emended descriptions of Streptomyces alkaliphilus, Streptomyces calidiresistens and Streptomyces durbertensis.</title>
        <authorList>
            <person name="Swiecimska M."/>
            <person name="Golinska P."/>
            <person name="Nouioui I."/>
            <person name="Wypij M."/>
            <person name="Rai M."/>
            <person name="Sangal V."/>
            <person name="Goodfellow M."/>
        </authorList>
    </citation>
    <scope>NUCLEOTIDE SEQUENCE</scope>
    <source>
        <strain evidence="2">OF8</strain>
    </source>
</reference>
<name>A0A5P0YUU1_9ACTN</name>
<evidence type="ECO:0000313" key="2">
    <source>
        <dbReference type="EMBL" id="MBB1259238.1"/>
    </source>
</evidence>
<accession>A0A5P0YUU1</accession>
<evidence type="ECO:0000256" key="1">
    <source>
        <dbReference type="SAM" id="MobiDB-lite"/>
    </source>
</evidence>
<gene>
    <name evidence="3" type="ORF">FNX44_017955</name>
    <name evidence="2" type="ORF">H3147_10355</name>
</gene>
<sequence length="75" mass="8194">MVLARAFPGPEAEPKTPPTLPPDPEVGAVVAELGADGLRPRTPRLRHPHPEAAVSNNARTARARRLHRLRTAPRR</sequence>
<protein>
    <submittedName>
        <fullName evidence="3">Uncharacterized protein</fullName>
    </submittedName>
</protein>
<evidence type="ECO:0000313" key="5">
    <source>
        <dbReference type="Proteomes" id="UP000517765"/>
    </source>
</evidence>
<dbReference type="RefSeq" id="WP_143649287.1">
    <property type="nucleotide sequence ID" value="NZ_JABJXA010000047.1"/>
</dbReference>